<gene>
    <name evidence="1" type="ORF">T190607A01A_40231</name>
</gene>
<name>A0ABM9P4B4_9FLAO</name>
<evidence type="ECO:0000313" key="1">
    <source>
        <dbReference type="EMBL" id="CAL2091528.1"/>
    </source>
</evidence>
<dbReference type="SUPFAM" id="SSF53474">
    <property type="entry name" value="alpha/beta-Hydrolases"/>
    <property type="match status" value="1"/>
</dbReference>
<reference evidence="1 2" key="1">
    <citation type="submission" date="2024-05" db="EMBL/GenBank/DDBJ databases">
        <authorList>
            <person name="Duchaud E."/>
        </authorList>
    </citation>
    <scope>NUCLEOTIDE SEQUENCE [LARGE SCALE GENOMIC DNA]</scope>
    <source>
        <strain evidence="1">Ena-SAMPLE-TAB-13-05-2024-13:56:06:370-140302</strain>
    </source>
</reference>
<dbReference type="RefSeq" id="WP_348713157.1">
    <property type="nucleotide sequence ID" value="NZ_CAXIXY010000006.1"/>
</dbReference>
<sequence>MKEKTHLYFVPGLAANTKIFEYLKFDDSLFEAHFLDWIIPLSIDESIESYASRMCELISHENPILIGVSFGGVMVQEMSKIIKPQKTIIISSIKSNKELPNRLKFAQKTKAYKLFPTKIVENIEDYEHLFLGDYLKKRAELYKMYLSIRNATYLEWAIHNVLNWKQDFELENIIHIHGNKDEVFPSKHIKNYIEINNGTHIMILNKARVISEILEEQCTC</sequence>
<accession>A0ABM9P4B4</accession>
<evidence type="ECO:0000313" key="2">
    <source>
        <dbReference type="Proteomes" id="UP001497416"/>
    </source>
</evidence>
<dbReference type="EMBL" id="CAXIXY010000006">
    <property type="protein sequence ID" value="CAL2091528.1"/>
    <property type="molecule type" value="Genomic_DNA"/>
</dbReference>
<keyword evidence="2" id="KW-1185">Reference proteome</keyword>
<proteinExistence type="predicted"/>
<dbReference type="InterPro" id="IPR029058">
    <property type="entry name" value="AB_hydrolase_fold"/>
</dbReference>
<comment type="caution">
    <text evidence="1">The sequence shown here is derived from an EMBL/GenBank/DDBJ whole genome shotgun (WGS) entry which is preliminary data.</text>
</comment>
<protein>
    <recommendedName>
        <fullName evidence="3">Alpha/beta hydrolase</fullName>
    </recommendedName>
</protein>
<dbReference type="Proteomes" id="UP001497416">
    <property type="component" value="Unassembled WGS sequence"/>
</dbReference>
<organism evidence="1 2">
    <name type="scientific">Tenacibaculum platacis</name>
    <dbReference type="NCBI Taxonomy" id="3137852"/>
    <lineage>
        <taxon>Bacteria</taxon>
        <taxon>Pseudomonadati</taxon>
        <taxon>Bacteroidota</taxon>
        <taxon>Flavobacteriia</taxon>
        <taxon>Flavobacteriales</taxon>
        <taxon>Flavobacteriaceae</taxon>
        <taxon>Tenacibaculum</taxon>
    </lineage>
</organism>
<dbReference type="Gene3D" id="3.40.50.1820">
    <property type="entry name" value="alpha/beta hydrolase"/>
    <property type="match status" value="1"/>
</dbReference>
<evidence type="ECO:0008006" key="3">
    <source>
        <dbReference type="Google" id="ProtNLM"/>
    </source>
</evidence>